<proteinExistence type="inferred from homology"/>
<dbReference type="InterPro" id="IPR003717">
    <property type="entry name" value="RecO"/>
</dbReference>
<comment type="similarity">
    <text evidence="1 7">Belongs to the RecO family.</text>
</comment>
<reference evidence="9 10" key="1">
    <citation type="journal article" date="2017" name="Water Res.">
        <title>Comammox in drinking water systems.</title>
        <authorList>
            <person name="Wang Y."/>
            <person name="Ma L."/>
            <person name="Mao Y."/>
            <person name="Jiang X."/>
            <person name="Xia Y."/>
            <person name="Yu K."/>
            <person name="Li B."/>
            <person name="Zhang T."/>
        </authorList>
    </citation>
    <scope>NUCLEOTIDE SEQUENCE [LARGE SCALE GENOMIC DNA]</scope>
    <source>
        <strain evidence="9">SG_bin8</strain>
    </source>
</reference>
<evidence type="ECO:0000256" key="4">
    <source>
        <dbReference type="ARBA" id="ARBA00023172"/>
    </source>
</evidence>
<evidence type="ECO:0000313" key="10">
    <source>
        <dbReference type="Proteomes" id="UP000192872"/>
    </source>
</evidence>
<dbReference type="AlphaFoldDB" id="A0A1W9HRA9"/>
<dbReference type="STRING" id="1827387.A4S15_13775"/>
<dbReference type="NCBIfam" id="TIGR00613">
    <property type="entry name" value="reco"/>
    <property type="match status" value="1"/>
</dbReference>
<evidence type="ECO:0000259" key="8">
    <source>
        <dbReference type="Pfam" id="PF11967"/>
    </source>
</evidence>
<dbReference type="PANTHER" id="PTHR33991">
    <property type="entry name" value="DNA REPAIR PROTEIN RECO"/>
    <property type="match status" value="1"/>
</dbReference>
<keyword evidence="5 7" id="KW-0234">DNA repair</keyword>
<keyword evidence="4 7" id="KW-0233">DNA recombination</keyword>
<dbReference type="HAMAP" id="MF_00201">
    <property type="entry name" value="RecO"/>
    <property type="match status" value="1"/>
</dbReference>
<evidence type="ECO:0000256" key="5">
    <source>
        <dbReference type="ARBA" id="ARBA00023204"/>
    </source>
</evidence>
<dbReference type="Pfam" id="PF11967">
    <property type="entry name" value="RecO_N"/>
    <property type="match status" value="1"/>
</dbReference>
<dbReference type="RefSeq" id="WP_376800796.1">
    <property type="nucleotide sequence ID" value="NZ_DBNB01000029.1"/>
</dbReference>
<evidence type="ECO:0000256" key="2">
    <source>
        <dbReference type="ARBA" id="ARBA00021310"/>
    </source>
</evidence>
<dbReference type="InterPro" id="IPR012340">
    <property type="entry name" value="NA-bd_OB-fold"/>
</dbReference>
<dbReference type="Gene3D" id="1.20.1440.120">
    <property type="entry name" value="Recombination protein O, C-terminal domain"/>
    <property type="match status" value="1"/>
</dbReference>
<dbReference type="PANTHER" id="PTHR33991:SF1">
    <property type="entry name" value="DNA REPAIR PROTEIN RECO"/>
    <property type="match status" value="1"/>
</dbReference>
<dbReference type="GO" id="GO:0006302">
    <property type="term" value="P:double-strand break repair"/>
    <property type="evidence" value="ECO:0007669"/>
    <property type="project" value="TreeGrafter"/>
</dbReference>
<evidence type="ECO:0000256" key="3">
    <source>
        <dbReference type="ARBA" id="ARBA00022763"/>
    </source>
</evidence>
<evidence type="ECO:0000256" key="6">
    <source>
        <dbReference type="ARBA" id="ARBA00033409"/>
    </source>
</evidence>
<comment type="function">
    <text evidence="7">Involved in DNA repair and RecF pathway recombination.</text>
</comment>
<keyword evidence="3 7" id="KW-0227">DNA damage</keyword>
<dbReference type="SUPFAM" id="SSF57863">
    <property type="entry name" value="ArfGap/RecO-like zinc finger"/>
    <property type="match status" value="1"/>
</dbReference>
<evidence type="ECO:0000256" key="1">
    <source>
        <dbReference type="ARBA" id="ARBA00007452"/>
    </source>
</evidence>
<accession>A0A1W9HRA9</accession>
<dbReference type="GO" id="GO:0006310">
    <property type="term" value="P:DNA recombination"/>
    <property type="evidence" value="ECO:0007669"/>
    <property type="project" value="UniProtKB-UniRule"/>
</dbReference>
<name>A0A1W9HRA9_9HYPH</name>
<feature type="domain" description="DNA replication/recombination mediator RecO N-terminal" evidence="8">
    <location>
        <begin position="1"/>
        <end position="71"/>
    </location>
</feature>
<dbReference type="SUPFAM" id="SSF50249">
    <property type="entry name" value="Nucleic acid-binding proteins"/>
    <property type="match status" value="1"/>
</dbReference>
<dbReference type="InterPro" id="IPR037278">
    <property type="entry name" value="ARFGAP/RecO"/>
</dbReference>
<dbReference type="GO" id="GO:0043590">
    <property type="term" value="C:bacterial nucleoid"/>
    <property type="evidence" value="ECO:0007669"/>
    <property type="project" value="TreeGrafter"/>
</dbReference>
<evidence type="ECO:0000313" key="9">
    <source>
        <dbReference type="EMBL" id="OQW49956.1"/>
    </source>
</evidence>
<gene>
    <name evidence="7" type="primary">recO</name>
    <name evidence="9" type="ORF">A4S15_13775</name>
</gene>
<dbReference type="Pfam" id="PF02565">
    <property type="entry name" value="RecO_C"/>
    <property type="match status" value="1"/>
</dbReference>
<organism evidence="9 10">
    <name type="scientific">Candidatus Raskinella chloraquaticus</name>
    <dbReference type="NCBI Taxonomy" id="1951219"/>
    <lineage>
        <taxon>Bacteria</taxon>
        <taxon>Pseudomonadati</taxon>
        <taxon>Pseudomonadota</taxon>
        <taxon>Alphaproteobacteria</taxon>
        <taxon>Hyphomicrobiales</taxon>
        <taxon>Phreatobacteraceae</taxon>
        <taxon>Candidatus Raskinella</taxon>
    </lineage>
</organism>
<dbReference type="EMBL" id="LWDL01000029">
    <property type="protein sequence ID" value="OQW49956.1"/>
    <property type="molecule type" value="Genomic_DNA"/>
</dbReference>
<sequence>MEWSDEAIVLGARRHGESGLILETMTRGHGRHLGLVRGGAGPRLRPTLQPGNTLQVGWRARLEDHLGTFTVETQVSRAATVIESALGLHCVSLLACHLRLLAEREAHESLYHACAIILDGFDNPLASAMQMVRFEMALLEELGFGMDLSQCASTGSTLNLTHVSPKSARAVSGEAALPYLDRLLPLPGFLRKDRPDRAIDEHDITAGFRLTGYFLTRHVYEVRAIPEPDCRRAFFHTAMRRVAMPALAADVLQG</sequence>
<dbReference type="InterPro" id="IPR022572">
    <property type="entry name" value="DNA_rep/recomb_RecO_N"/>
</dbReference>
<comment type="caution">
    <text evidence="9">The sequence shown here is derived from an EMBL/GenBank/DDBJ whole genome shotgun (WGS) entry which is preliminary data.</text>
</comment>
<dbReference type="Gene3D" id="2.40.50.140">
    <property type="entry name" value="Nucleic acid-binding proteins"/>
    <property type="match status" value="1"/>
</dbReference>
<dbReference type="InterPro" id="IPR042242">
    <property type="entry name" value="RecO_C"/>
</dbReference>
<evidence type="ECO:0000256" key="7">
    <source>
        <dbReference type="HAMAP-Rule" id="MF_00201"/>
    </source>
</evidence>
<dbReference type="Proteomes" id="UP000192872">
    <property type="component" value="Unassembled WGS sequence"/>
</dbReference>
<protein>
    <recommendedName>
        <fullName evidence="2 7">DNA repair protein RecO</fullName>
    </recommendedName>
    <alternativeName>
        <fullName evidence="6 7">Recombination protein O</fullName>
    </alternativeName>
</protein>